<dbReference type="Gene3D" id="2.130.10.10">
    <property type="entry name" value="YVTN repeat-like/Quinoprotein amine dehydrogenase"/>
    <property type="match status" value="2"/>
</dbReference>
<dbReference type="InterPro" id="IPR001680">
    <property type="entry name" value="WD40_rpt"/>
</dbReference>
<evidence type="ECO:0000256" key="2">
    <source>
        <dbReference type="ARBA" id="ARBA00022737"/>
    </source>
</evidence>
<name>A0A0G4J543_PLABS</name>
<organism evidence="4 5">
    <name type="scientific">Plasmodiophora brassicae</name>
    <name type="common">Clubroot disease agent</name>
    <dbReference type="NCBI Taxonomy" id="37360"/>
    <lineage>
        <taxon>Eukaryota</taxon>
        <taxon>Sar</taxon>
        <taxon>Rhizaria</taxon>
        <taxon>Endomyxa</taxon>
        <taxon>Phytomyxea</taxon>
        <taxon>Plasmodiophorida</taxon>
        <taxon>Plasmodiophoridae</taxon>
        <taxon>Plasmodiophora</taxon>
    </lineage>
</organism>
<dbReference type="SMART" id="SM00320">
    <property type="entry name" value="WD40"/>
    <property type="match status" value="5"/>
</dbReference>
<dbReference type="Pfam" id="PF00400">
    <property type="entry name" value="WD40"/>
    <property type="match status" value="2"/>
</dbReference>
<dbReference type="PANTHER" id="PTHR19854">
    <property type="entry name" value="TRANSDUCIN BETA-LIKE 3"/>
    <property type="match status" value="1"/>
</dbReference>
<proteinExistence type="predicted"/>
<dbReference type="OrthoDB" id="7668193at2759"/>
<dbReference type="AlphaFoldDB" id="A0A0G4J543"/>
<dbReference type="InterPro" id="IPR015943">
    <property type="entry name" value="WD40/YVTN_repeat-like_dom_sf"/>
</dbReference>
<dbReference type="EMBL" id="CDSF01000133">
    <property type="protein sequence ID" value="CEP02718.1"/>
    <property type="molecule type" value="Genomic_DNA"/>
</dbReference>
<dbReference type="PANTHER" id="PTHR19854:SF1">
    <property type="entry name" value="GUANINE NUCLEOTIDE-BINDING PROTEIN SUBUNIT BETA-LIKE PROTEIN 1"/>
    <property type="match status" value="1"/>
</dbReference>
<keyword evidence="2" id="KW-0677">Repeat</keyword>
<dbReference type="STRING" id="37360.A0A0G4J543"/>
<feature type="repeat" description="WD" evidence="3">
    <location>
        <begin position="35"/>
        <end position="81"/>
    </location>
</feature>
<sequence>MARAEWGCRTGNCVASGVCSSQCLRMTAEDQAYGLRGHAHPVACLLALPRSDATGRTMLASGDGNGEIRLWSLVTRRATRVIQSGHGKHGVLSLASMASSELVSQGRDGYVKLWDLNATGDSTPSSTVDTSSRSFCRMAVLPERSVVIVPSADCDEVCLWNMKAGVLTLKFDMKAGGGKRGMCTCIEVVSAHCILSGSEGGFVDLWDERQPRAPVSSYQAFSIAYNPVIEGFISGSSDNVLYAAEISNGSIVGLPSGNITMCAEGCSRVVSSPDHQLLASCTWSNSVLVYTWKSLRLVRQLQWHREGVLDVAFLPHDGESPHCTVLATAGKDSKIAVHTLCQRQL</sequence>
<gene>
    <name evidence="4" type="ORF">PBRA_002685</name>
</gene>
<dbReference type="Proteomes" id="UP000039324">
    <property type="component" value="Unassembled WGS sequence"/>
</dbReference>
<evidence type="ECO:0000256" key="3">
    <source>
        <dbReference type="PROSITE-ProRule" id="PRU00221"/>
    </source>
</evidence>
<accession>A0A0G4J543</accession>
<dbReference type="SUPFAM" id="SSF50978">
    <property type="entry name" value="WD40 repeat-like"/>
    <property type="match status" value="1"/>
</dbReference>
<keyword evidence="5" id="KW-1185">Reference proteome</keyword>
<dbReference type="InterPro" id="IPR036322">
    <property type="entry name" value="WD40_repeat_dom_sf"/>
</dbReference>
<evidence type="ECO:0000256" key="1">
    <source>
        <dbReference type="ARBA" id="ARBA00022574"/>
    </source>
</evidence>
<evidence type="ECO:0000313" key="5">
    <source>
        <dbReference type="Proteomes" id="UP000039324"/>
    </source>
</evidence>
<keyword evidence="1 3" id="KW-0853">WD repeat</keyword>
<reference evidence="4 5" key="1">
    <citation type="submission" date="2015-02" db="EMBL/GenBank/DDBJ databases">
        <authorList>
            <person name="Chooi Y.-H."/>
        </authorList>
    </citation>
    <scope>NUCLEOTIDE SEQUENCE [LARGE SCALE GENOMIC DNA]</scope>
    <source>
        <strain evidence="4">E3</strain>
    </source>
</reference>
<evidence type="ECO:0000313" key="4">
    <source>
        <dbReference type="EMBL" id="CEP02718.1"/>
    </source>
</evidence>
<protein>
    <submittedName>
        <fullName evidence="4">Uncharacterized protein</fullName>
    </submittedName>
</protein>
<dbReference type="PROSITE" id="PS50082">
    <property type="entry name" value="WD_REPEATS_2"/>
    <property type="match status" value="1"/>
</dbReference>